<protein>
    <submittedName>
        <fullName evidence="1">Uncharacterized protein</fullName>
    </submittedName>
</protein>
<dbReference type="OrthoDB" id="10230436at2759"/>
<dbReference type="EMBL" id="CAJNOR010000835">
    <property type="protein sequence ID" value="CAF1017881.1"/>
    <property type="molecule type" value="Genomic_DNA"/>
</dbReference>
<evidence type="ECO:0000313" key="1">
    <source>
        <dbReference type="EMBL" id="CAF1017881.1"/>
    </source>
</evidence>
<dbReference type="AlphaFoldDB" id="A0A814I1H1"/>
<dbReference type="EMBL" id="CAJNOJ010000688">
    <property type="protein sequence ID" value="CAF1510097.1"/>
    <property type="molecule type" value="Genomic_DNA"/>
</dbReference>
<keyword evidence="3" id="KW-1185">Reference proteome</keyword>
<reference evidence="1" key="1">
    <citation type="submission" date="2021-02" db="EMBL/GenBank/DDBJ databases">
        <authorList>
            <person name="Nowell W R."/>
        </authorList>
    </citation>
    <scope>NUCLEOTIDE SEQUENCE</scope>
</reference>
<name>A0A814I1H1_ADIRI</name>
<proteinExistence type="predicted"/>
<accession>A0A814I1H1</accession>
<dbReference type="Proteomes" id="UP000663828">
    <property type="component" value="Unassembled WGS sequence"/>
</dbReference>
<comment type="caution">
    <text evidence="1">The sequence shown here is derived from an EMBL/GenBank/DDBJ whole genome shotgun (WGS) entry which is preliminary data.</text>
</comment>
<dbReference type="Proteomes" id="UP000663852">
    <property type="component" value="Unassembled WGS sequence"/>
</dbReference>
<evidence type="ECO:0000313" key="2">
    <source>
        <dbReference type="EMBL" id="CAF1510097.1"/>
    </source>
</evidence>
<gene>
    <name evidence="2" type="ORF">EDS130_LOCUS43189</name>
    <name evidence="1" type="ORF">XAT740_LOCUS14073</name>
</gene>
<evidence type="ECO:0000313" key="3">
    <source>
        <dbReference type="Proteomes" id="UP000663828"/>
    </source>
</evidence>
<sequence>MVVPLQGFQTINDQAEMDYWQDQMKNDELFVQFMIEIFKKKQLEAQRGRRNNCMTHPTLIPNTSSPPTAQEPTIDILQFMPKTVPKTTVSTSQNPSFLEYNSEFTRIATLTCWSCTKQFKYAQYPMCNVANIWKGTDYQCGQKRTCFKFKKSFQHMNCPHCTETNYLSNETYYQEDPISCWTCKKIFQLLNCFSCKTALYYVNGTYKSGLIRISYL</sequence>
<organism evidence="1 3">
    <name type="scientific">Adineta ricciae</name>
    <name type="common">Rotifer</name>
    <dbReference type="NCBI Taxonomy" id="249248"/>
    <lineage>
        <taxon>Eukaryota</taxon>
        <taxon>Metazoa</taxon>
        <taxon>Spiralia</taxon>
        <taxon>Gnathifera</taxon>
        <taxon>Rotifera</taxon>
        <taxon>Eurotatoria</taxon>
        <taxon>Bdelloidea</taxon>
        <taxon>Adinetida</taxon>
        <taxon>Adinetidae</taxon>
        <taxon>Adineta</taxon>
    </lineage>
</organism>